<reference evidence="1 2" key="1">
    <citation type="journal article" date="2020" name="IScience">
        <title>Genome Sequencing of the Endangered Kingdonia uniflora (Circaeasteraceae, Ranunculales) Reveals Potential Mechanisms of Evolutionary Specialization.</title>
        <authorList>
            <person name="Sun Y."/>
            <person name="Deng T."/>
            <person name="Zhang A."/>
            <person name="Moore M.J."/>
            <person name="Landis J.B."/>
            <person name="Lin N."/>
            <person name="Zhang H."/>
            <person name="Zhang X."/>
            <person name="Huang J."/>
            <person name="Zhang X."/>
            <person name="Sun H."/>
            <person name="Wang H."/>
        </authorList>
    </citation>
    <scope>NUCLEOTIDE SEQUENCE [LARGE SCALE GENOMIC DNA]</scope>
    <source>
        <strain evidence="1">TB1705</strain>
        <tissue evidence="1">Leaf</tissue>
    </source>
</reference>
<evidence type="ECO:0000313" key="1">
    <source>
        <dbReference type="EMBL" id="KAF6134319.1"/>
    </source>
</evidence>
<name>A0A7J7KVB9_9MAGN</name>
<comment type="caution">
    <text evidence="1">The sequence shown here is derived from an EMBL/GenBank/DDBJ whole genome shotgun (WGS) entry which is preliminary data.</text>
</comment>
<organism evidence="1 2">
    <name type="scientific">Kingdonia uniflora</name>
    <dbReference type="NCBI Taxonomy" id="39325"/>
    <lineage>
        <taxon>Eukaryota</taxon>
        <taxon>Viridiplantae</taxon>
        <taxon>Streptophyta</taxon>
        <taxon>Embryophyta</taxon>
        <taxon>Tracheophyta</taxon>
        <taxon>Spermatophyta</taxon>
        <taxon>Magnoliopsida</taxon>
        <taxon>Ranunculales</taxon>
        <taxon>Circaeasteraceae</taxon>
        <taxon>Kingdonia</taxon>
    </lineage>
</organism>
<evidence type="ECO:0000313" key="2">
    <source>
        <dbReference type="Proteomes" id="UP000541444"/>
    </source>
</evidence>
<gene>
    <name evidence="1" type="ORF">GIB67_005711</name>
</gene>
<dbReference type="EMBL" id="JACGCM010002866">
    <property type="protein sequence ID" value="KAF6134319.1"/>
    <property type="molecule type" value="Genomic_DNA"/>
</dbReference>
<accession>A0A7J7KVB9</accession>
<keyword evidence="2" id="KW-1185">Reference proteome</keyword>
<dbReference type="Proteomes" id="UP000541444">
    <property type="component" value="Unassembled WGS sequence"/>
</dbReference>
<dbReference type="AlphaFoldDB" id="A0A7J7KVB9"/>
<sequence>MLDDKIKVRREVNLEAISSEYGGGLIEWKNGDEKVNVVEKDGEDSKQQTVVVYYNGKKDVQHGNETMVVEEVVKTDILFLNQEEGIGKAYQASADQITVASVEEQTMEVTKTEVVISHQEEDINEAS</sequence>
<protein>
    <submittedName>
        <fullName evidence="1">Uncharacterized protein</fullName>
    </submittedName>
</protein>
<proteinExistence type="predicted"/>